<gene>
    <name evidence="2" type="ORF">IQ19_00964</name>
</gene>
<keyword evidence="1" id="KW-1133">Transmembrane helix</keyword>
<reference evidence="2 3" key="1">
    <citation type="journal article" date="2015" name="Stand. Genomic Sci.">
        <title>Genomic Encyclopedia of Bacterial and Archaeal Type Strains, Phase III: the genomes of soil and plant-associated and newly described type strains.</title>
        <authorList>
            <person name="Whitman W.B."/>
            <person name="Woyke T."/>
            <person name="Klenk H.P."/>
            <person name="Zhou Y."/>
            <person name="Lilburn T.G."/>
            <person name="Beck B.J."/>
            <person name="De Vos P."/>
            <person name="Vandamme P."/>
            <person name="Eisen J.A."/>
            <person name="Garrity G."/>
            <person name="Hugenholtz P."/>
            <person name="Kyrpides N.C."/>
        </authorList>
    </citation>
    <scope>NUCLEOTIDE SEQUENCE [LARGE SCALE GENOMIC DNA]</scope>
    <source>
        <strain evidence="2 3">CGMCC 1.10115</strain>
    </source>
</reference>
<feature type="transmembrane region" description="Helical" evidence="1">
    <location>
        <begin position="107"/>
        <end position="124"/>
    </location>
</feature>
<proteinExistence type="predicted"/>
<keyword evidence="1" id="KW-0812">Transmembrane</keyword>
<keyword evidence="3" id="KW-1185">Reference proteome</keyword>
<feature type="transmembrane region" description="Helical" evidence="1">
    <location>
        <begin position="34"/>
        <end position="55"/>
    </location>
</feature>
<dbReference type="GeneID" id="65402227"/>
<evidence type="ECO:0000256" key="1">
    <source>
        <dbReference type="SAM" id="Phobius"/>
    </source>
</evidence>
<protein>
    <recommendedName>
        <fullName evidence="4">Yip1 domain-containing protein</fullName>
    </recommendedName>
</protein>
<keyword evidence="1" id="KW-0472">Membrane</keyword>
<comment type="caution">
    <text evidence="2">The sequence shown here is derived from an EMBL/GenBank/DDBJ whole genome shotgun (WGS) entry which is preliminary data.</text>
</comment>
<dbReference type="EMBL" id="VLKI01000002">
    <property type="protein sequence ID" value="TWH89717.1"/>
    <property type="molecule type" value="Genomic_DNA"/>
</dbReference>
<evidence type="ECO:0000313" key="2">
    <source>
        <dbReference type="EMBL" id="TWH89717.1"/>
    </source>
</evidence>
<feature type="transmembrane region" description="Helical" evidence="1">
    <location>
        <begin position="75"/>
        <end position="95"/>
    </location>
</feature>
<sequence>MIYQVRLLKGLLHPNNALYQLDKAEEIRNYRIRVLMLFLSSLIIFTASAFLGIGTEIISRELTNSSAGDFETRKLLFLAGQILWSLVYTAIMLYIPAAFFWALTDIPFIKVLVIQMFAVSVLLAEKALQVPFFWKLGLDKSSSPFSLGLIAQYLTDHTLIIYFFGQLSIFSLFVFYIQYKGLVYISDRKRGRIFMYVLLIHMTFWLISSFLSFIKFEKLL</sequence>
<evidence type="ECO:0000313" key="3">
    <source>
        <dbReference type="Proteomes" id="UP000318667"/>
    </source>
</evidence>
<evidence type="ECO:0008006" key="4">
    <source>
        <dbReference type="Google" id="ProtNLM"/>
    </source>
</evidence>
<dbReference type="OrthoDB" id="2455856at2"/>
<dbReference type="RefSeq" id="WP_144540409.1">
    <property type="nucleotide sequence ID" value="NZ_CBCSDC010000010.1"/>
</dbReference>
<feature type="transmembrane region" description="Helical" evidence="1">
    <location>
        <begin position="159"/>
        <end position="177"/>
    </location>
</feature>
<organism evidence="2 3">
    <name type="scientific">Cytobacillus oceanisediminis</name>
    <dbReference type="NCBI Taxonomy" id="665099"/>
    <lineage>
        <taxon>Bacteria</taxon>
        <taxon>Bacillati</taxon>
        <taxon>Bacillota</taxon>
        <taxon>Bacilli</taxon>
        <taxon>Bacillales</taxon>
        <taxon>Bacillaceae</taxon>
        <taxon>Cytobacillus</taxon>
    </lineage>
</organism>
<accession>A0A562K2R3</accession>
<feature type="transmembrane region" description="Helical" evidence="1">
    <location>
        <begin position="193"/>
        <end position="214"/>
    </location>
</feature>
<dbReference type="Proteomes" id="UP000318667">
    <property type="component" value="Unassembled WGS sequence"/>
</dbReference>
<name>A0A562K2R3_9BACI</name>
<dbReference type="AlphaFoldDB" id="A0A562K2R3"/>